<evidence type="ECO:0000313" key="9">
    <source>
        <dbReference type="Proteomes" id="UP001148312"/>
    </source>
</evidence>
<evidence type="ECO:0000256" key="3">
    <source>
        <dbReference type="ARBA" id="ARBA00022525"/>
    </source>
</evidence>
<dbReference type="Pfam" id="PF03227">
    <property type="entry name" value="GILT"/>
    <property type="match status" value="1"/>
</dbReference>
<keyword evidence="7" id="KW-0472">Membrane</keyword>
<evidence type="ECO:0000313" key="8">
    <source>
        <dbReference type="EMBL" id="KAJ5488775.1"/>
    </source>
</evidence>
<dbReference type="InterPro" id="IPR004911">
    <property type="entry name" value="Interferon-induced_GILT"/>
</dbReference>
<evidence type="ECO:0008006" key="10">
    <source>
        <dbReference type="Google" id="ProtNLM"/>
    </source>
</evidence>
<dbReference type="AlphaFoldDB" id="A0A9W9XCB2"/>
<accession>A0A9W9XCB2</accession>
<keyword evidence="4" id="KW-0732">Signal</keyword>
<protein>
    <recommendedName>
        <fullName evidence="10">Gamma interferon inducible lysosomal thiol reductase</fullName>
    </recommendedName>
</protein>
<reference evidence="8" key="2">
    <citation type="journal article" date="2023" name="IMA Fungus">
        <title>Comparative genomic study of the Penicillium genus elucidates a diverse pangenome and 15 lateral gene transfer events.</title>
        <authorList>
            <person name="Petersen C."/>
            <person name="Sorensen T."/>
            <person name="Nielsen M.R."/>
            <person name="Sondergaard T.E."/>
            <person name="Sorensen J.L."/>
            <person name="Fitzpatrick D.A."/>
            <person name="Frisvad J.C."/>
            <person name="Nielsen K.L."/>
        </authorList>
    </citation>
    <scope>NUCLEOTIDE SEQUENCE</scope>
    <source>
        <strain evidence="8">IBT 30728</strain>
    </source>
</reference>
<organism evidence="8 9">
    <name type="scientific">Penicillium diatomitis</name>
    <dbReference type="NCBI Taxonomy" id="2819901"/>
    <lineage>
        <taxon>Eukaryota</taxon>
        <taxon>Fungi</taxon>
        <taxon>Dikarya</taxon>
        <taxon>Ascomycota</taxon>
        <taxon>Pezizomycotina</taxon>
        <taxon>Eurotiomycetes</taxon>
        <taxon>Eurotiomycetidae</taxon>
        <taxon>Eurotiales</taxon>
        <taxon>Aspergillaceae</taxon>
        <taxon>Penicillium</taxon>
    </lineage>
</organism>
<reference evidence="8" key="1">
    <citation type="submission" date="2022-12" db="EMBL/GenBank/DDBJ databases">
        <authorList>
            <person name="Petersen C."/>
        </authorList>
    </citation>
    <scope>NUCLEOTIDE SEQUENCE</scope>
    <source>
        <strain evidence="8">IBT 30728</strain>
    </source>
</reference>
<name>A0A9W9XCB2_9EURO</name>
<dbReference type="Proteomes" id="UP001148312">
    <property type="component" value="Unassembled WGS sequence"/>
</dbReference>
<dbReference type="GO" id="GO:0016671">
    <property type="term" value="F:oxidoreductase activity, acting on a sulfur group of donors, disulfide as acceptor"/>
    <property type="evidence" value="ECO:0007669"/>
    <property type="project" value="InterPro"/>
</dbReference>
<evidence type="ECO:0000256" key="4">
    <source>
        <dbReference type="ARBA" id="ARBA00022729"/>
    </source>
</evidence>
<dbReference type="PANTHER" id="PTHR13234">
    <property type="entry name" value="GAMMA-INTERFERON INDUCIBLE LYSOSOMAL THIOL REDUCTASE GILT"/>
    <property type="match status" value="1"/>
</dbReference>
<feature type="transmembrane region" description="Helical" evidence="7">
    <location>
        <begin position="81"/>
        <end position="99"/>
    </location>
</feature>
<keyword evidence="3" id="KW-0964">Secreted</keyword>
<feature type="region of interest" description="Disordered" evidence="6">
    <location>
        <begin position="1"/>
        <end position="32"/>
    </location>
</feature>
<keyword evidence="7" id="KW-0812">Transmembrane</keyword>
<evidence type="ECO:0000256" key="2">
    <source>
        <dbReference type="ARBA" id="ARBA00005679"/>
    </source>
</evidence>
<dbReference type="GO" id="GO:0005576">
    <property type="term" value="C:extracellular region"/>
    <property type="evidence" value="ECO:0007669"/>
    <property type="project" value="UniProtKB-SubCell"/>
</dbReference>
<comment type="caution">
    <text evidence="8">The sequence shown here is derived from an EMBL/GenBank/DDBJ whole genome shotgun (WGS) entry which is preliminary data.</text>
</comment>
<keyword evidence="9" id="KW-1185">Reference proteome</keyword>
<evidence type="ECO:0000256" key="6">
    <source>
        <dbReference type="SAM" id="MobiDB-lite"/>
    </source>
</evidence>
<feature type="compositionally biased region" description="Basic and acidic residues" evidence="6">
    <location>
        <begin position="1"/>
        <end position="18"/>
    </location>
</feature>
<keyword evidence="5" id="KW-0325">Glycoprotein</keyword>
<comment type="similarity">
    <text evidence="2">Belongs to the GILT family.</text>
</comment>
<evidence type="ECO:0000256" key="5">
    <source>
        <dbReference type="ARBA" id="ARBA00023180"/>
    </source>
</evidence>
<sequence>MPPRDVEKVRSPPEESCAKEYSSPVLSPQARSIDSGVLSHSFSSMSTLPLHSGSPKGAGLEDEKAPWLTTKQRATPSRRTMAWRYAVVVTFLLCYYLLLRPADTICTSPNCLESCDVVSCAASDGSESTADLFDLDQKLDEDMTARVTGYRTPSQRPLSRIQEGTGSKIPLEAHIMSKCPDAKDCLQKLILPAMEQISDKVDFNLSFIASVSEKSTEVDCKHGPGECIGNMLLLCAANLPFPPTNDDSLLPEVYPRTPIIRSLGFANCMLNGYSHIPNREFIHECAMEHGIDFDALNRCASQQDDDPDGGEQDGPMLSGLALLRESALRSDSLGIKTSCTVRLDESVWCVRDNGEWKDCARDAEGSDPRVLVDAVNKLWEERN</sequence>
<dbReference type="EMBL" id="JAPWDQ010000004">
    <property type="protein sequence ID" value="KAJ5488775.1"/>
    <property type="molecule type" value="Genomic_DNA"/>
</dbReference>
<proteinExistence type="inferred from homology"/>
<keyword evidence="7" id="KW-1133">Transmembrane helix</keyword>
<comment type="subcellular location">
    <subcellularLocation>
        <location evidence="1">Secreted</location>
    </subcellularLocation>
</comment>
<dbReference type="PANTHER" id="PTHR13234:SF8">
    <property type="entry name" value="GAMMA-INTERFERON-INDUCIBLE LYSOSOMAL THIOL REDUCTASE"/>
    <property type="match status" value="1"/>
</dbReference>
<gene>
    <name evidence="8" type="ORF">N7539_003665</name>
</gene>
<feature type="region of interest" description="Disordered" evidence="6">
    <location>
        <begin position="48"/>
        <end position="73"/>
    </location>
</feature>
<evidence type="ECO:0000256" key="7">
    <source>
        <dbReference type="SAM" id="Phobius"/>
    </source>
</evidence>
<dbReference type="RefSeq" id="XP_056790808.1">
    <property type="nucleotide sequence ID" value="XM_056933267.1"/>
</dbReference>
<evidence type="ECO:0000256" key="1">
    <source>
        <dbReference type="ARBA" id="ARBA00004613"/>
    </source>
</evidence>
<dbReference type="GeneID" id="81623516"/>